<protein>
    <submittedName>
        <fullName evidence="2">Uncharacterized protein</fullName>
    </submittedName>
</protein>
<sequence length="284" mass="31581">MSFVENPKITEPSCIRAVEAQLQGYAEAGTLSRLTDRLNVEHYDVVPCIDWDHAYDYCVSGDKSWTLMAKGDVKSQPRQDATATMAIVERFWAFDVSDVGTPIDPVVGGMWWTASDDGAEEINRPCRCKGMLSSYETSLTSNAVAKASEVLKEDQLGESLSAADRVPRCSTNRFDDDFRPVWKEAIPFGGPWQLYDHCSFHASTDIILDEFQPFGMVMHPTRVPRFCQGLAEIFGLAMWTETVVSQDGTDGTVGVVSADLIADALRPFAKGDDSEKQWFARVER</sequence>
<keyword evidence="1" id="KW-1185">Reference proteome</keyword>
<organism evidence="1 2">
    <name type="scientific">Trichuris muris</name>
    <name type="common">Mouse whipworm</name>
    <dbReference type="NCBI Taxonomy" id="70415"/>
    <lineage>
        <taxon>Eukaryota</taxon>
        <taxon>Metazoa</taxon>
        <taxon>Ecdysozoa</taxon>
        <taxon>Nematoda</taxon>
        <taxon>Enoplea</taxon>
        <taxon>Dorylaimia</taxon>
        <taxon>Trichinellida</taxon>
        <taxon>Trichuridae</taxon>
        <taxon>Trichuris</taxon>
    </lineage>
</organism>
<accession>A0A5S6QHT6</accession>
<dbReference type="AlphaFoldDB" id="A0A5S6QHT6"/>
<dbReference type="Proteomes" id="UP000046395">
    <property type="component" value="Unassembled WGS sequence"/>
</dbReference>
<dbReference type="WBParaSite" id="TMUE_2000006753.1">
    <property type="protein sequence ID" value="TMUE_2000006753.1"/>
    <property type="gene ID" value="WBGene00291598"/>
</dbReference>
<dbReference type="STRING" id="70415.A0A5S6QHT6"/>
<evidence type="ECO:0000313" key="2">
    <source>
        <dbReference type="WBParaSite" id="TMUE_2000006753.1"/>
    </source>
</evidence>
<evidence type="ECO:0000313" key="1">
    <source>
        <dbReference type="Proteomes" id="UP000046395"/>
    </source>
</evidence>
<name>A0A5S6QHT6_TRIMR</name>
<proteinExistence type="predicted"/>
<reference evidence="2" key="1">
    <citation type="submission" date="2019-12" db="UniProtKB">
        <authorList>
            <consortium name="WormBaseParasite"/>
        </authorList>
    </citation>
    <scope>IDENTIFICATION</scope>
</reference>